<dbReference type="InterPro" id="IPR003609">
    <property type="entry name" value="Pan_app"/>
</dbReference>
<keyword evidence="4" id="KW-1185">Reference proteome</keyword>
<sequence length="240" mass="27011">MTKATMFLLLQLTTVTSIRFTEYPCAEVCAPISPDIVPAQSSIQCARRCLSSNTCSLFVYNREQQKCAINAEFCCRGWTAFYIGQTAPKFNNSLMVQLSIPANNLSQYHSLTNFGITGTNRNHLLFNIKGCKDGHIGLSKTEMDSKNKIATYEIIVGGSNNTWTYIRQNNDYRTGGSAIIACNSFLPFWVSWENNMIKFGRGHELDKDQVLSWTDPNTALDIKYVGVGTYGFHIDYNIYL</sequence>
<dbReference type="Pfam" id="PF00024">
    <property type="entry name" value="PAN_1"/>
    <property type="match status" value="1"/>
</dbReference>
<name>A0A8B8B110_CRAVI</name>
<dbReference type="AlphaFoldDB" id="A0A8B8B110"/>
<accession>A0A8B8B110</accession>
<organism evidence="4 5">
    <name type="scientific">Crassostrea virginica</name>
    <name type="common">Eastern oyster</name>
    <dbReference type="NCBI Taxonomy" id="6565"/>
    <lineage>
        <taxon>Eukaryota</taxon>
        <taxon>Metazoa</taxon>
        <taxon>Spiralia</taxon>
        <taxon>Lophotrochozoa</taxon>
        <taxon>Mollusca</taxon>
        <taxon>Bivalvia</taxon>
        <taxon>Autobranchia</taxon>
        <taxon>Pteriomorphia</taxon>
        <taxon>Ostreida</taxon>
        <taxon>Ostreoidea</taxon>
        <taxon>Ostreidae</taxon>
        <taxon>Crassostrea</taxon>
    </lineage>
</organism>
<proteinExistence type="predicted"/>
<feature type="domain" description="Apple" evidence="2">
    <location>
        <begin position="37"/>
        <end position="71"/>
    </location>
</feature>
<feature type="chain" id="PRO_5034265044" evidence="1">
    <location>
        <begin position="18"/>
        <end position="240"/>
    </location>
</feature>
<dbReference type="RefSeq" id="XP_022296294.1">
    <property type="nucleotide sequence ID" value="XM_022440586.1"/>
</dbReference>
<evidence type="ECO:0000313" key="5">
    <source>
        <dbReference type="RefSeq" id="XP_022296294.1"/>
    </source>
</evidence>
<protein>
    <submittedName>
        <fullName evidence="5">Uncharacterized protein LOC111106063</fullName>
    </submittedName>
</protein>
<dbReference type="Proteomes" id="UP000694844">
    <property type="component" value="Chromosome 8"/>
</dbReference>
<dbReference type="KEGG" id="cvn:111106063"/>
<dbReference type="Pfam" id="PF12248">
    <property type="entry name" value="Methyltransf_FA"/>
    <property type="match status" value="1"/>
</dbReference>
<evidence type="ECO:0000256" key="1">
    <source>
        <dbReference type="SAM" id="SignalP"/>
    </source>
</evidence>
<dbReference type="OrthoDB" id="6137813at2759"/>
<keyword evidence="1" id="KW-0732">Signal</keyword>
<reference evidence="5" key="1">
    <citation type="submission" date="2025-08" db="UniProtKB">
        <authorList>
            <consortium name="RefSeq"/>
        </authorList>
    </citation>
    <scope>IDENTIFICATION</scope>
    <source>
        <tissue evidence="5">Whole sample</tissue>
    </source>
</reference>
<feature type="signal peptide" evidence="1">
    <location>
        <begin position="1"/>
        <end position="17"/>
    </location>
</feature>
<evidence type="ECO:0000259" key="2">
    <source>
        <dbReference type="Pfam" id="PF00024"/>
    </source>
</evidence>
<gene>
    <name evidence="5" type="primary">LOC111106063</name>
</gene>
<evidence type="ECO:0000259" key="3">
    <source>
        <dbReference type="Pfam" id="PF12248"/>
    </source>
</evidence>
<feature type="domain" description="Farnesoic acid O-methyl transferase" evidence="3">
    <location>
        <begin position="107"/>
        <end position="237"/>
    </location>
</feature>
<evidence type="ECO:0000313" key="4">
    <source>
        <dbReference type="Proteomes" id="UP000694844"/>
    </source>
</evidence>
<dbReference type="GeneID" id="111106063"/>
<dbReference type="InterPro" id="IPR022041">
    <property type="entry name" value="Methyltransf_FA"/>
</dbReference>